<keyword evidence="2" id="KW-1185">Reference proteome</keyword>
<name>A0A8J5N7U7_HOMAM</name>
<comment type="caution">
    <text evidence="1">The sequence shown here is derived from an EMBL/GenBank/DDBJ whole genome shotgun (WGS) entry which is preliminary data.</text>
</comment>
<dbReference type="Proteomes" id="UP000747542">
    <property type="component" value="Unassembled WGS sequence"/>
</dbReference>
<evidence type="ECO:0000313" key="2">
    <source>
        <dbReference type="Proteomes" id="UP000747542"/>
    </source>
</evidence>
<protein>
    <recommendedName>
        <fullName evidence="3">Ig-like domain-containing protein</fullName>
    </recommendedName>
</protein>
<evidence type="ECO:0000313" key="1">
    <source>
        <dbReference type="EMBL" id="KAG7174832.1"/>
    </source>
</evidence>
<organism evidence="1 2">
    <name type="scientific">Homarus americanus</name>
    <name type="common">American lobster</name>
    <dbReference type="NCBI Taxonomy" id="6706"/>
    <lineage>
        <taxon>Eukaryota</taxon>
        <taxon>Metazoa</taxon>
        <taxon>Ecdysozoa</taxon>
        <taxon>Arthropoda</taxon>
        <taxon>Crustacea</taxon>
        <taxon>Multicrustacea</taxon>
        <taxon>Malacostraca</taxon>
        <taxon>Eumalacostraca</taxon>
        <taxon>Eucarida</taxon>
        <taxon>Decapoda</taxon>
        <taxon>Pleocyemata</taxon>
        <taxon>Astacidea</taxon>
        <taxon>Nephropoidea</taxon>
        <taxon>Nephropidae</taxon>
        <taxon>Homarus</taxon>
    </lineage>
</organism>
<evidence type="ECO:0008006" key="3">
    <source>
        <dbReference type="Google" id="ProtNLM"/>
    </source>
</evidence>
<dbReference type="EMBL" id="JAHLQT010006624">
    <property type="protein sequence ID" value="KAG7174832.1"/>
    <property type="molecule type" value="Genomic_DNA"/>
</dbReference>
<accession>A0A8J5N7U7</accession>
<reference evidence="1" key="1">
    <citation type="journal article" date="2021" name="Sci. Adv.">
        <title>The American lobster genome reveals insights on longevity, neural, and immune adaptations.</title>
        <authorList>
            <person name="Polinski J.M."/>
            <person name="Zimin A.V."/>
            <person name="Clark K.F."/>
            <person name="Kohn A.B."/>
            <person name="Sadowski N."/>
            <person name="Timp W."/>
            <person name="Ptitsyn A."/>
            <person name="Khanna P."/>
            <person name="Romanova D.Y."/>
            <person name="Williams P."/>
            <person name="Greenwood S.J."/>
            <person name="Moroz L.L."/>
            <person name="Walt D.R."/>
            <person name="Bodnar A.G."/>
        </authorList>
    </citation>
    <scope>NUCLEOTIDE SEQUENCE</scope>
    <source>
        <strain evidence="1">GMGI-L3</strain>
    </source>
</reference>
<dbReference type="AlphaFoldDB" id="A0A8J5N7U7"/>
<gene>
    <name evidence="1" type="ORF">Hamer_G026551</name>
</gene>
<proteinExistence type="predicted"/>
<sequence>MIDDGVGVDILDVKLQGVRYLEVGSGVVCAQMRLQGAHDDPVVEVSWLLCSLPVSWTPKRQPFRLLGLVNASPTDEPHNIHFTQVEYSLAGNFTCEVSTANDVARQTYFLHVVDAFSSPYKTNVHVFEMINNSSGIKEENKFQYEVDGSDPSQNVNFENAACTLVWTFSTPAIFPRPNVTCGYYSLTMMMLSTAFLPASPCTSLIMVPGRPPLTLPILRSLTLRLPKPQPDPQSRVKCGVALMAMLLCSLINKHDWNLELSCSENDIGWRATFKNLTSSLTSLPYCEPRVFGSAHVHAGSTYVLLALLSLAAIFNL</sequence>